<evidence type="ECO:0000256" key="1">
    <source>
        <dbReference type="ARBA" id="ARBA00011073"/>
    </source>
</evidence>
<protein>
    <recommendedName>
        <fullName evidence="7">Peptidase S8/S53 domain-containing protein</fullName>
    </recommendedName>
</protein>
<comment type="similarity">
    <text evidence="1 5">Belongs to the peptidase S8 family.</text>
</comment>
<feature type="compositionally biased region" description="Basic and acidic residues" evidence="6">
    <location>
        <begin position="304"/>
        <end position="315"/>
    </location>
</feature>
<dbReference type="EMBL" id="JACIFF010000003">
    <property type="protein sequence ID" value="MBB4079003.1"/>
    <property type="molecule type" value="Genomic_DNA"/>
</dbReference>
<evidence type="ECO:0000313" key="9">
    <source>
        <dbReference type="Proteomes" id="UP000576209"/>
    </source>
</evidence>
<dbReference type="GO" id="GO:0006508">
    <property type="term" value="P:proteolysis"/>
    <property type="evidence" value="ECO:0007669"/>
    <property type="project" value="UniProtKB-KW"/>
</dbReference>
<gene>
    <name evidence="8" type="ORF">GGR28_001620</name>
</gene>
<reference evidence="8 9" key="1">
    <citation type="submission" date="2020-08" db="EMBL/GenBank/DDBJ databases">
        <title>Genomic Encyclopedia of Type Strains, Phase IV (KMG-IV): sequencing the most valuable type-strain genomes for metagenomic binning, comparative biology and taxonomic classification.</title>
        <authorList>
            <person name="Goeker M."/>
        </authorList>
    </citation>
    <scope>NUCLEOTIDE SEQUENCE [LARGE SCALE GENOMIC DNA]</scope>
    <source>
        <strain evidence="8 9">DSM 105137</strain>
    </source>
</reference>
<sequence length="599" mass="65321">MKPPKHTLRWIGAGLVAVGIWLKRRQKQDLRASPSVLRPSHPDKPEPELLRFDRLQDRVVYSEDDLSGLKEDCSSEGNYRIARLKGIAGNSFTLHVYNGSPATLQLRVYGRSDDGVKPLTECIEIREVVKKVKVDGGLPGGGEYIIRFSLADNPEEKFDPADFVALAVYEREPPAQPGIRYRALGNQPTDGPRTVLSFSHNRKSFQRILLSSCEADGEYLRKWAGRTGLEEAEAYFGPLGSVVVLGIPPGLDPNTTGGAAARVRPQKDTIDATAEPDYIVNARHPDDPTNREGDVDKSPTGPRGDSEPVFRPHTKFDRDRTPIVVSVVDGGVDYSVHNRNHWEPSRYDRPLESEFVKTGGLGYDFIGKDKEPQDEAPHGTYVAGAIIGGYRAEAPLKMVHFKIFGEEAISSYFGALVGIFEAATVKSTIINMSWGMYAEKAPPALQCALEAAVKQGCYLVASAGNDTTNIDKTPQWPAGFSTVSTFKKHLITTAAYHYDGKPTADAVRLSKFSNYGPRRVTVAAYETTRVPEFNSGDTTFPLGTSISAPIVTARLAQFLADNPGATLSDFAGLYERAPSLSSSVAGQAYLPMNQGETVG</sequence>
<dbReference type="InterPro" id="IPR000209">
    <property type="entry name" value="Peptidase_S8/S53_dom"/>
</dbReference>
<dbReference type="Pfam" id="PF00082">
    <property type="entry name" value="Peptidase_S8"/>
    <property type="match status" value="1"/>
</dbReference>
<dbReference type="PROSITE" id="PS51892">
    <property type="entry name" value="SUBTILASE"/>
    <property type="match status" value="1"/>
</dbReference>
<feature type="active site" description="Charge relay system" evidence="5">
    <location>
        <position position="545"/>
    </location>
</feature>
<keyword evidence="4 5" id="KW-0720">Serine protease</keyword>
<evidence type="ECO:0000256" key="4">
    <source>
        <dbReference type="ARBA" id="ARBA00022825"/>
    </source>
</evidence>
<name>A0A840E4Y4_9BACT</name>
<feature type="domain" description="Peptidase S8/S53" evidence="7">
    <location>
        <begin position="323"/>
        <end position="571"/>
    </location>
</feature>
<dbReference type="PANTHER" id="PTHR43806">
    <property type="entry name" value="PEPTIDASE S8"/>
    <property type="match status" value="1"/>
</dbReference>
<feature type="compositionally biased region" description="Basic and acidic residues" evidence="6">
    <location>
        <begin position="283"/>
        <end position="297"/>
    </location>
</feature>
<dbReference type="GO" id="GO:0004252">
    <property type="term" value="F:serine-type endopeptidase activity"/>
    <property type="evidence" value="ECO:0007669"/>
    <property type="project" value="UniProtKB-UniRule"/>
</dbReference>
<dbReference type="InterPro" id="IPR036852">
    <property type="entry name" value="Peptidase_S8/S53_dom_sf"/>
</dbReference>
<dbReference type="PANTHER" id="PTHR43806:SF11">
    <property type="entry name" value="CEREVISIN-RELATED"/>
    <property type="match status" value="1"/>
</dbReference>
<feature type="active site" description="Charge relay system" evidence="5">
    <location>
        <position position="378"/>
    </location>
</feature>
<keyword evidence="2 5" id="KW-0645">Protease</keyword>
<evidence type="ECO:0000256" key="2">
    <source>
        <dbReference type="ARBA" id="ARBA00022670"/>
    </source>
</evidence>
<dbReference type="InterPro" id="IPR015500">
    <property type="entry name" value="Peptidase_S8_subtilisin-rel"/>
</dbReference>
<evidence type="ECO:0000313" key="8">
    <source>
        <dbReference type="EMBL" id="MBB4079003.1"/>
    </source>
</evidence>
<evidence type="ECO:0000256" key="3">
    <source>
        <dbReference type="ARBA" id="ARBA00022801"/>
    </source>
</evidence>
<dbReference type="RefSeq" id="WP_183495248.1">
    <property type="nucleotide sequence ID" value="NZ_JACIFF010000003.1"/>
</dbReference>
<dbReference type="InterPro" id="IPR023828">
    <property type="entry name" value="Peptidase_S8_Ser-AS"/>
</dbReference>
<dbReference type="SUPFAM" id="SSF52743">
    <property type="entry name" value="Subtilisin-like"/>
    <property type="match status" value="1"/>
</dbReference>
<comment type="caution">
    <text evidence="8">The sequence shown here is derived from an EMBL/GenBank/DDBJ whole genome shotgun (WGS) entry which is preliminary data.</text>
</comment>
<keyword evidence="9" id="KW-1185">Reference proteome</keyword>
<organism evidence="8 9">
    <name type="scientific">Neolewinella aquimaris</name>
    <dbReference type="NCBI Taxonomy" id="1835722"/>
    <lineage>
        <taxon>Bacteria</taxon>
        <taxon>Pseudomonadati</taxon>
        <taxon>Bacteroidota</taxon>
        <taxon>Saprospiria</taxon>
        <taxon>Saprospirales</taxon>
        <taxon>Lewinellaceae</taxon>
        <taxon>Neolewinella</taxon>
    </lineage>
</organism>
<keyword evidence="3 5" id="KW-0378">Hydrolase</keyword>
<evidence type="ECO:0000256" key="5">
    <source>
        <dbReference type="PROSITE-ProRule" id="PRU01240"/>
    </source>
</evidence>
<evidence type="ECO:0000256" key="6">
    <source>
        <dbReference type="SAM" id="MobiDB-lite"/>
    </source>
</evidence>
<dbReference type="Gene3D" id="3.40.50.200">
    <property type="entry name" value="Peptidase S8/S53 domain"/>
    <property type="match status" value="1"/>
</dbReference>
<dbReference type="InterPro" id="IPR050131">
    <property type="entry name" value="Peptidase_S8_subtilisin-like"/>
</dbReference>
<dbReference type="Proteomes" id="UP000576209">
    <property type="component" value="Unassembled WGS sequence"/>
</dbReference>
<accession>A0A840E4Y4</accession>
<dbReference type="PROSITE" id="PS00138">
    <property type="entry name" value="SUBTILASE_SER"/>
    <property type="match status" value="1"/>
</dbReference>
<evidence type="ECO:0000259" key="7">
    <source>
        <dbReference type="Pfam" id="PF00082"/>
    </source>
</evidence>
<dbReference type="AlphaFoldDB" id="A0A840E4Y4"/>
<proteinExistence type="inferred from homology"/>
<feature type="active site" description="Charge relay system" evidence="5">
    <location>
        <position position="329"/>
    </location>
</feature>
<dbReference type="PRINTS" id="PR00723">
    <property type="entry name" value="SUBTILISIN"/>
</dbReference>
<feature type="region of interest" description="Disordered" evidence="6">
    <location>
        <begin position="255"/>
        <end position="315"/>
    </location>
</feature>